<name>A0A1I8FDT7_9PLAT</name>
<evidence type="ECO:0000256" key="2">
    <source>
        <dbReference type="ARBA" id="ARBA00022692"/>
    </source>
</evidence>
<evidence type="ECO:0000256" key="4">
    <source>
        <dbReference type="ARBA" id="ARBA00023136"/>
    </source>
</evidence>
<dbReference type="GO" id="GO:0005230">
    <property type="term" value="F:extracellular ligand-gated monoatomic ion channel activity"/>
    <property type="evidence" value="ECO:0007669"/>
    <property type="project" value="InterPro"/>
</dbReference>
<keyword evidence="4 5" id="KW-0472">Membrane</keyword>
<dbReference type="InterPro" id="IPR036719">
    <property type="entry name" value="Neuro-gated_channel_TM_sf"/>
</dbReference>
<dbReference type="PROSITE" id="PS00236">
    <property type="entry name" value="NEUROTR_ION_CHANNEL"/>
    <property type="match status" value="1"/>
</dbReference>
<dbReference type="WBParaSite" id="maker-unitig_29968-snap-gene-0.2-mRNA-1">
    <property type="protein sequence ID" value="maker-unitig_29968-snap-gene-0.2-mRNA-1"/>
    <property type="gene ID" value="maker-unitig_29968-snap-gene-0.2"/>
</dbReference>
<dbReference type="InterPro" id="IPR006201">
    <property type="entry name" value="Neur_channel"/>
</dbReference>
<comment type="similarity">
    <text evidence="5">Belongs to the ligand-gated ion channel (TC 1.A.9) family.</text>
</comment>
<dbReference type="InterPro" id="IPR036734">
    <property type="entry name" value="Neur_chan_lig-bd_sf"/>
</dbReference>
<dbReference type="Gene3D" id="2.70.170.10">
    <property type="entry name" value="Neurotransmitter-gated ion-channel ligand-binding domain"/>
    <property type="match status" value="1"/>
</dbReference>
<dbReference type="Pfam" id="PF02931">
    <property type="entry name" value="Neur_chan_LBD"/>
    <property type="match status" value="1"/>
</dbReference>
<evidence type="ECO:0000259" key="6">
    <source>
        <dbReference type="Pfam" id="PF02931"/>
    </source>
</evidence>
<accession>A0A1I8FDT7</accession>
<organism evidence="7 8">
    <name type="scientific">Macrostomum lignano</name>
    <dbReference type="NCBI Taxonomy" id="282301"/>
    <lineage>
        <taxon>Eukaryota</taxon>
        <taxon>Metazoa</taxon>
        <taxon>Spiralia</taxon>
        <taxon>Lophotrochozoa</taxon>
        <taxon>Platyhelminthes</taxon>
        <taxon>Rhabditophora</taxon>
        <taxon>Macrostomorpha</taxon>
        <taxon>Macrostomida</taxon>
        <taxon>Macrostomidae</taxon>
        <taxon>Macrostomum</taxon>
    </lineage>
</organism>
<comment type="subcellular location">
    <subcellularLocation>
        <location evidence="1">Membrane</location>
        <topology evidence="1">Multi-pass membrane protein</topology>
    </subcellularLocation>
</comment>
<protein>
    <submittedName>
        <fullName evidence="8">Neur_chan_LBD domain-containing protein</fullName>
    </submittedName>
</protein>
<evidence type="ECO:0000313" key="8">
    <source>
        <dbReference type="WBParaSite" id="maker-unitig_29968-snap-gene-0.2-mRNA-1"/>
    </source>
</evidence>
<reference evidence="8" key="1">
    <citation type="submission" date="2016-11" db="UniProtKB">
        <authorList>
            <consortium name="WormBaseParasite"/>
        </authorList>
    </citation>
    <scope>IDENTIFICATION</scope>
</reference>
<keyword evidence="5" id="KW-0406">Ion transport</keyword>
<dbReference type="GO" id="GO:0004888">
    <property type="term" value="F:transmembrane signaling receptor activity"/>
    <property type="evidence" value="ECO:0007669"/>
    <property type="project" value="InterPro"/>
</dbReference>
<dbReference type="SUPFAM" id="SSF63712">
    <property type="entry name" value="Nicotinic receptor ligand binding domain-like"/>
    <property type="match status" value="1"/>
</dbReference>
<dbReference type="InterPro" id="IPR006202">
    <property type="entry name" value="Neur_chan_lig-bd"/>
</dbReference>
<dbReference type="SUPFAM" id="SSF90112">
    <property type="entry name" value="Neurotransmitter-gated ion-channel transmembrane pore"/>
    <property type="match status" value="1"/>
</dbReference>
<evidence type="ECO:0000313" key="7">
    <source>
        <dbReference type="Proteomes" id="UP000095280"/>
    </source>
</evidence>
<sequence length="503" mass="56186">SRLQLVASRPLHRSGLNGRQNFLKPAAAEFKLRAADNAQSQYQAARAPMMKLQLHLMHAPAVLAAPVHHHATRAGPVDEERQTYGHGVQKSDTSHRLHEQICASLHPSSILNSISSSTSSAKMLRTGYERTMGLSMLSKLLFAAQACQLADRSSSGQKQRLGREVPREVSSKKALELLLDGGMLMGLISGCAQLRTSESRRAFLKQFMLLRVASESTWSTPIATTWQPSAAPESHRQQPLHKLGNMRPDGFRQPNWSISSRYDNLFPSVRVNMINMEFAIEAGAADANGRIPGCATPGHSAVLVLSQIAESVWKPGVFFKNAKDVLRHDLPSRNFLLWLAVPNGTLQYNQKLNLRFHCHMDVRRFPFDTQACDMDISVFEMHTGDQVLSWSDHFADQSMSIKDSSSLSQFFAPVVTFDSGNAYSEATQRNFSYLSASFQLKRKHSYYILYNYLPSTFIVLSGLVLITQSLALRSKLPRVSYVTTLGIWHIGCIVFVYLSLLEY</sequence>
<proteinExistence type="inferred from homology"/>
<dbReference type="Proteomes" id="UP000095280">
    <property type="component" value="Unplaced"/>
</dbReference>
<comment type="caution">
    <text evidence="5">Lacks conserved residue(s) required for the propagation of feature annotation.</text>
</comment>
<evidence type="ECO:0000256" key="1">
    <source>
        <dbReference type="ARBA" id="ARBA00004141"/>
    </source>
</evidence>
<dbReference type="PANTHER" id="PTHR18945">
    <property type="entry name" value="NEUROTRANSMITTER GATED ION CHANNEL"/>
    <property type="match status" value="1"/>
</dbReference>
<keyword evidence="7" id="KW-1185">Reference proteome</keyword>
<keyword evidence="3 5" id="KW-1133">Transmembrane helix</keyword>
<dbReference type="GO" id="GO:0016020">
    <property type="term" value="C:membrane"/>
    <property type="evidence" value="ECO:0007669"/>
    <property type="project" value="UniProtKB-SubCell"/>
</dbReference>
<feature type="transmembrane region" description="Helical" evidence="5">
    <location>
        <begin position="447"/>
        <end position="467"/>
    </location>
</feature>
<dbReference type="AlphaFoldDB" id="A0A1I8FDT7"/>
<evidence type="ECO:0000256" key="5">
    <source>
        <dbReference type="RuleBase" id="RU000687"/>
    </source>
</evidence>
<feature type="domain" description="Neurotransmitter-gated ion-channel ligand-binding" evidence="6">
    <location>
        <begin position="309"/>
        <end position="443"/>
    </location>
</feature>
<feature type="transmembrane region" description="Helical" evidence="5">
    <location>
        <begin position="479"/>
        <end position="500"/>
    </location>
</feature>
<dbReference type="PRINTS" id="PR00252">
    <property type="entry name" value="NRIONCHANNEL"/>
</dbReference>
<evidence type="ECO:0000256" key="3">
    <source>
        <dbReference type="ARBA" id="ARBA00022989"/>
    </source>
</evidence>
<keyword evidence="5" id="KW-0407">Ion channel</keyword>
<keyword evidence="5" id="KW-0813">Transport</keyword>
<keyword evidence="2 5" id="KW-0812">Transmembrane</keyword>
<dbReference type="Gene3D" id="6.10.250.2810">
    <property type="match status" value="1"/>
</dbReference>
<dbReference type="InterPro" id="IPR018000">
    <property type="entry name" value="Neurotransmitter_ion_chnl_CS"/>
</dbReference>